<dbReference type="STRING" id="295069.SAMN05421856_10638"/>
<reference evidence="2" key="1">
    <citation type="submission" date="2016-10" db="EMBL/GenBank/DDBJ databases">
        <authorList>
            <person name="Varghese N."/>
            <person name="Submissions S."/>
        </authorList>
    </citation>
    <scope>NUCLEOTIDE SEQUENCE [LARGE SCALE GENOMIC DNA]</scope>
    <source>
        <strain evidence="2">DSM 17453</strain>
    </source>
</reference>
<evidence type="ECO:0000313" key="1">
    <source>
        <dbReference type="EMBL" id="SEM73348.1"/>
    </source>
</evidence>
<dbReference type="EMBL" id="FOBV01000006">
    <property type="protein sequence ID" value="SEM73348.1"/>
    <property type="molecule type" value="Genomic_DNA"/>
</dbReference>
<keyword evidence="2" id="KW-1185">Reference proteome</keyword>
<sequence>MISERFGAFFAAKKQSNILQHEEGHFIFSVTRQYLFILTDRLQFRFTASGLCSLKKEDEAG</sequence>
<name>A0A1H8AU67_9FLAO</name>
<proteinExistence type="predicted"/>
<gene>
    <name evidence="1" type="ORF">SAMN05421856_10638</name>
</gene>
<evidence type="ECO:0000313" key="2">
    <source>
        <dbReference type="Proteomes" id="UP000199450"/>
    </source>
</evidence>
<protein>
    <submittedName>
        <fullName evidence="1">Uncharacterized protein</fullName>
    </submittedName>
</protein>
<dbReference type="AlphaFoldDB" id="A0A1H8AU67"/>
<dbReference type="Proteomes" id="UP000199450">
    <property type="component" value="Unassembled WGS sequence"/>
</dbReference>
<organism evidence="1 2">
    <name type="scientific">Chryseobacterium taichungense</name>
    <dbReference type="NCBI Taxonomy" id="295069"/>
    <lineage>
        <taxon>Bacteria</taxon>
        <taxon>Pseudomonadati</taxon>
        <taxon>Bacteroidota</taxon>
        <taxon>Flavobacteriia</taxon>
        <taxon>Flavobacteriales</taxon>
        <taxon>Weeksellaceae</taxon>
        <taxon>Chryseobacterium group</taxon>
        <taxon>Chryseobacterium</taxon>
    </lineage>
</organism>
<accession>A0A1H8AU67</accession>